<evidence type="ECO:0000313" key="3">
    <source>
        <dbReference type="Proteomes" id="UP000051913"/>
    </source>
</evidence>
<sequence>MAASASKQDKLMPSANDGNATRRRLMHTRSVTCEGFLRDDGLWEVEAWLRDTKPFVQRADRFRGELKPGDPVHDIGLRLAIDEDMTIREAEAMMRATPYPTCVEVEPILQRLIGERIGPGWRETVRRKISRLETCTHLAELLGPAVTTLYQTMSYGKNPEGRDTLENQQNSGKRPFFIGGCHSWRTDGPVVAAMFPQFATKPVAKD</sequence>
<dbReference type="EMBL" id="LLXX01000119">
    <property type="protein sequence ID" value="KRR05164.1"/>
    <property type="molecule type" value="Genomic_DNA"/>
</dbReference>
<comment type="caution">
    <text evidence="2">The sequence shown here is derived from an EMBL/GenBank/DDBJ whole genome shotgun (WGS) entry which is preliminary data.</text>
</comment>
<reference evidence="2 3" key="1">
    <citation type="submission" date="2014-03" db="EMBL/GenBank/DDBJ databases">
        <title>Bradyrhizobium valentinum sp. nov., isolated from effective nodules of Lupinus mariae-josephae, a lupine endemic of basic-lime soils in Eastern Spain.</title>
        <authorList>
            <person name="Duran D."/>
            <person name="Rey L."/>
            <person name="Navarro A."/>
            <person name="Busquets A."/>
            <person name="Imperial J."/>
            <person name="Ruiz-Argueso T."/>
        </authorList>
    </citation>
    <scope>NUCLEOTIDE SEQUENCE [LARGE SCALE GENOMIC DNA]</scope>
    <source>
        <strain evidence="2 3">LmjM3</strain>
    </source>
</reference>
<accession>A0A0R3LBB7</accession>
<evidence type="ECO:0000313" key="2">
    <source>
        <dbReference type="EMBL" id="KRR05164.1"/>
    </source>
</evidence>
<name>A0A0R3LBB7_9BRAD</name>
<gene>
    <name evidence="2" type="ORF">CP49_00865</name>
</gene>
<dbReference type="InterPro" id="IPR021312">
    <property type="entry name" value="DUF2889"/>
</dbReference>
<organism evidence="2 3">
    <name type="scientific">Bradyrhizobium valentinum</name>
    <dbReference type="NCBI Taxonomy" id="1518501"/>
    <lineage>
        <taxon>Bacteria</taxon>
        <taxon>Pseudomonadati</taxon>
        <taxon>Pseudomonadota</taxon>
        <taxon>Alphaproteobacteria</taxon>
        <taxon>Hyphomicrobiales</taxon>
        <taxon>Nitrobacteraceae</taxon>
        <taxon>Bradyrhizobium</taxon>
    </lineage>
</organism>
<protein>
    <recommendedName>
        <fullName evidence="4">DUF2889 domain-containing protein</fullName>
    </recommendedName>
</protein>
<dbReference type="Pfam" id="PF11136">
    <property type="entry name" value="DUF2889"/>
    <property type="match status" value="1"/>
</dbReference>
<feature type="region of interest" description="Disordered" evidence="1">
    <location>
        <begin position="1"/>
        <end position="23"/>
    </location>
</feature>
<evidence type="ECO:0008006" key="4">
    <source>
        <dbReference type="Google" id="ProtNLM"/>
    </source>
</evidence>
<dbReference type="AlphaFoldDB" id="A0A0R3LBB7"/>
<dbReference type="Proteomes" id="UP000051913">
    <property type="component" value="Unassembled WGS sequence"/>
</dbReference>
<proteinExistence type="predicted"/>
<evidence type="ECO:0000256" key="1">
    <source>
        <dbReference type="SAM" id="MobiDB-lite"/>
    </source>
</evidence>
<keyword evidence="3" id="KW-1185">Reference proteome</keyword>
<dbReference type="STRING" id="1518501.CQ10_25010"/>